<dbReference type="STRING" id="53468.A0A0R3U337"/>
<evidence type="ECO:0000256" key="2">
    <source>
        <dbReference type="SAM" id="MobiDB-lite"/>
    </source>
</evidence>
<dbReference type="EMBL" id="UXSR01000100">
    <property type="protein sequence ID" value="VDD74942.1"/>
    <property type="molecule type" value="Genomic_DNA"/>
</dbReference>
<evidence type="ECO:0000313" key="4">
    <source>
        <dbReference type="EMBL" id="VDD74942.1"/>
    </source>
</evidence>
<dbReference type="OrthoDB" id="15001at2759"/>
<dbReference type="Proteomes" id="UP000267029">
    <property type="component" value="Unassembled WGS sequence"/>
</dbReference>
<dbReference type="InterPro" id="IPR004827">
    <property type="entry name" value="bZIP"/>
</dbReference>
<organism evidence="4 5">
    <name type="scientific">Mesocestoides corti</name>
    <name type="common">Flatworm</name>
    <dbReference type="NCBI Taxonomy" id="53468"/>
    <lineage>
        <taxon>Eukaryota</taxon>
        <taxon>Metazoa</taxon>
        <taxon>Spiralia</taxon>
        <taxon>Lophotrochozoa</taxon>
        <taxon>Platyhelminthes</taxon>
        <taxon>Cestoda</taxon>
        <taxon>Eucestoda</taxon>
        <taxon>Cyclophyllidea</taxon>
        <taxon>Mesocestoididae</taxon>
        <taxon>Mesocestoides</taxon>
    </lineage>
</organism>
<dbReference type="InterPro" id="IPR046347">
    <property type="entry name" value="bZIP_sf"/>
</dbReference>
<dbReference type="PROSITE" id="PS00036">
    <property type="entry name" value="BZIP_BASIC"/>
    <property type="match status" value="1"/>
</dbReference>
<dbReference type="Pfam" id="PF05348">
    <property type="entry name" value="UMP1"/>
    <property type="match status" value="1"/>
</dbReference>
<proteinExistence type="predicted"/>
<feature type="compositionally biased region" description="Low complexity" evidence="2">
    <location>
        <begin position="130"/>
        <end position="156"/>
    </location>
</feature>
<dbReference type="AlphaFoldDB" id="A0A0R3U337"/>
<dbReference type="SUPFAM" id="SSF57959">
    <property type="entry name" value="Leucine zipper domain"/>
    <property type="match status" value="1"/>
</dbReference>
<keyword evidence="1" id="KW-0175">Coiled coil</keyword>
<keyword evidence="5" id="KW-1185">Reference proteome</keyword>
<accession>A0A0R3U337</accession>
<feature type="region of interest" description="Disordered" evidence="2">
    <location>
        <begin position="116"/>
        <end position="176"/>
    </location>
</feature>
<reference evidence="4 5" key="1">
    <citation type="submission" date="2018-10" db="EMBL/GenBank/DDBJ databases">
        <authorList>
            <consortium name="Pathogen Informatics"/>
        </authorList>
    </citation>
    <scope>NUCLEOTIDE SEQUENCE [LARGE SCALE GENOMIC DNA]</scope>
</reference>
<evidence type="ECO:0000313" key="5">
    <source>
        <dbReference type="Proteomes" id="UP000267029"/>
    </source>
</evidence>
<sequence length="431" mass="47081">MTELRPNSPLPLANEDSCDSDSDATVILKDDESVGLRNTKFQSGLSFARFISFHGNGTTDGDIVSATSADTSQKPYLTTLSSELSFLQNNPYVLSATLPPGSFMFTDCRIQMAMDERRSRQVSGNDVAFSAPTSSSPESSNCSSQGTIQPASSSSSTPPPARPLAIKPSLKDVNRPNDVHLSELRCKNREAARKCRAKKKNYIQQLEHNYKELKMKYALCQQENDDLKRFIFHHIGVNLTPKPGNPPAKASPAIAPVQPPTVPVVVNVPPTTPVHVFQIPGQLTRQPVLVKVMQPPKEGEAVSKEGLESFKDLKLRDEFGVVPALYTGLAGNKALATEPPAKTGVFPHPAAAAEFQRGAEAQRAQDMRILRTTQGIHAPLRLAMEERVLQRMTPHLPGLYSHHPLAAQLNGALDTIDFCDILNSKFLPTQF</sequence>
<protein>
    <recommendedName>
        <fullName evidence="3">BZIP domain-containing protein</fullName>
    </recommendedName>
</protein>
<gene>
    <name evidence="4" type="ORF">MCOS_LOCUS945</name>
</gene>
<feature type="domain" description="BZIP" evidence="3">
    <location>
        <begin position="185"/>
        <end position="198"/>
    </location>
</feature>
<dbReference type="GO" id="GO:0003700">
    <property type="term" value="F:DNA-binding transcription factor activity"/>
    <property type="evidence" value="ECO:0007669"/>
    <property type="project" value="InterPro"/>
</dbReference>
<evidence type="ECO:0000256" key="1">
    <source>
        <dbReference type="SAM" id="Coils"/>
    </source>
</evidence>
<dbReference type="CDD" id="cd14686">
    <property type="entry name" value="bZIP"/>
    <property type="match status" value="1"/>
</dbReference>
<dbReference type="Pfam" id="PF00170">
    <property type="entry name" value="bZIP_1"/>
    <property type="match status" value="1"/>
</dbReference>
<feature type="coiled-coil region" evidence="1">
    <location>
        <begin position="181"/>
        <end position="223"/>
    </location>
</feature>
<dbReference type="Gene3D" id="1.20.5.170">
    <property type="match status" value="1"/>
</dbReference>
<dbReference type="SMART" id="SM00338">
    <property type="entry name" value="BRLZ"/>
    <property type="match status" value="1"/>
</dbReference>
<evidence type="ECO:0000259" key="3">
    <source>
        <dbReference type="PROSITE" id="PS00036"/>
    </source>
</evidence>
<name>A0A0R3U337_MESCO</name>